<keyword evidence="6" id="KW-0175">Coiled coil</keyword>
<dbReference type="PROSITE" id="PS51073">
    <property type="entry name" value="RPEL"/>
    <property type="match status" value="4"/>
</dbReference>
<feature type="compositionally biased region" description="Polar residues" evidence="7">
    <location>
        <begin position="204"/>
        <end position="219"/>
    </location>
</feature>
<feature type="compositionally biased region" description="Polar residues" evidence="7">
    <location>
        <begin position="24"/>
        <end position="37"/>
    </location>
</feature>
<feature type="compositionally biased region" description="Low complexity" evidence="7">
    <location>
        <begin position="162"/>
        <end position="178"/>
    </location>
</feature>
<feature type="compositionally biased region" description="Acidic residues" evidence="7">
    <location>
        <begin position="382"/>
        <end position="396"/>
    </location>
</feature>
<feature type="compositionally biased region" description="Basic and acidic residues" evidence="7">
    <location>
        <begin position="141"/>
        <end position="152"/>
    </location>
</feature>
<evidence type="ECO:0000256" key="6">
    <source>
        <dbReference type="SAM" id="Coils"/>
    </source>
</evidence>
<feature type="repeat" description="RPEL" evidence="4">
    <location>
        <begin position="447"/>
        <end position="472"/>
    </location>
</feature>
<feature type="coiled-coil region" evidence="6">
    <location>
        <begin position="458"/>
        <end position="485"/>
    </location>
</feature>
<keyword evidence="2 5" id="KW-0677">Repeat</keyword>
<feature type="compositionally biased region" description="Basic and acidic residues" evidence="7">
    <location>
        <begin position="420"/>
        <end position="441"/>
    </location>
</feature>
<protein>
    <recommendedName>
        <fullName evidence="5">Phosphatase and actin regulator</fullName>
    </recommendedName>
</protein>
<feature type="compositionally biased region" description="Basic and acidic residues" evidence="7">
    <location>
        <begin position="119"/>
        <end position="131"/>
    </location>
</feature>
<comment type="subunit">
    <text evidence="5">Binds PPP1CA and actin.</text>
</comment>
<proteinExistence type="inferred from homology"/>
<dbReference type="GO" id="GO:0004864">
    <property type="term" value="F:protein phosphatase inhibitor activity"/>
    <property type="evidence" value="ECO:0007669"/>
    <property type="project" value="UniProtKB-UniRule"/>
</dbReference>
<dbReference type="GO" id="GO:0003779">
    <property type="term" value="F:actin binding"/>
    <property type="evidence" value="ECO:0007669"/>
    <property type="project" value="UniProtKB-KW"/>
</dbReference>
<dbReference type="Gene3D" id="6.10.140.2130">
    <property type="match status" value="1"/>
</dbReference>
<dbReference type="PANTHER" id="PTHR12751">
    <property type="entry name" value="PHOSPHATASE AND ACTIN REGULATOR PHACTR"/>
    <property type="match status" value="1"/>
</dbReference>
<dbReference type="AlphaFoldDB" id="A0A8D0P5C0"/>
<feature type="compositionally biased region" description="Pro residues" evidence="7">
    <location>
        <begin position="258"/>
        <end position="271"/>
    </location>
</feature>
<evidence type="ECO:0000256" key="4">
    <source>
        <dbReference type="PROSITE-ProRule" id="PRU00401"/>
    </source>
</evidence>
<feature type="region of interest" description="Disordered" evidence="7">
    <location>
        <begin position="99"/>
        <end position="274"/>
    </location>
</feature>
<dbReference type="InterPro" id="IPR004018">
    <property type="entry name" value="RPEL_repeat"/>
</dbReference>
<feature type="repeat" description="RPEL" evidence="4">
    <location>
        <begin position="485"/>
        <end position="510"/>
    </location>
</feature>
<evidence type="ECO:0000256" key="3">
    <source>
        <dbReference type="ARBA" id="ARBA00023203"/>
    </source>
</evidence>
<feature type="region of interest" description="Disordered" evidence="7">
    <location>
        <begin position="334"/>
        <end position="441"/>
    </location>
</feature>
<sequence length="566" mass="62319">MGQTSVSTLSPQPSSVDGLDKASIANSDGPTAGSQTPPFKRKGKLSTIGKIFKPWKWRKKKTSDKFRETSAVLERKISTRQSREELIRRGVLKELPDQDGDVTVNFENSNGHMIPIGEESTREENIVKTEEGNGSVAEKAPPLEEKAEDKKAGSSHSRKTTGSKASASPSTSSTSSRSKASKETVSSKTGTVGITKGKKKTGKQPTSQPSSDATTSGTSDLKGEPSEPRVESLKPEQTVPETEEQTTGKAKSAVPLAPVAPPPPPLPPPLPLEDQSIVASDTPVVLVSNGADLPVPAFDPSQLLWTEEPTGRTTVHSGIGLSVSRENGKCFSTKDELGKAAPQLLTPGLMGESSESFSASEDEGPREYQANDSDSDGPILYTDDDDDEEDEDEDGSGESALASKIRRRDTLAIKLGNRPSKKELEDKNILQRTSEEERQEIRQQIGTKLVRRLSQRPTTEELEQRNILKQKNEEEEQEAKMELKRRLSRKLSLRPTVAELQARRILRFNEYVEVTDSPDYDRRADKPWARLTPADKAAIRKELNEFKSTEMEVHEESRQFTRFHRP</sequence>
<feature type="compositionally biased region" description="Polar residues" evidence="7">
    <location>
        <begin position="1"/>
        <end position="15"/>
    </location>
</feature>
<accession>A0A8D0P5C0</accession>
<organism evidence="8 9">
    <name type="scientific">Sus scrofa</name>
    <name type="common">Pig</name>
    <dbReference type="NCBI Taxonomy" id="9823"/>
    <lineage>
        <taxon>Eukaryota</taxon>
        <taxon>Metazoa</taxon>
        <taxon>Chordata</taxon>
        <taxon>Craniata</taxon>
        <taxon>Vertebrata</taxon>
        <taxon>Euteleostomi</taxon>
        <taxon>Mammalia</taxon>
        <taxon>Eutheria</taxon>
        <taxon>Laurasiatheria</taxon>
        <taxon>Artiodactyla</taxon>
        <taxon>Suina</taxon>
        <taxon>Suidae</taxon>
        <taxon>Sus</taxon>
    </lineage>
</organism>
<dbReference type="Proteomes" id="UP000694726">
    <property type="component" value="Unplaced"/>
</dbReference>
<name>A0A8D0P5C0_PIG</name>
<feature type="region of interest" description="Disordered" evidence="7">
    <location>
        <begin position="1"/>
        <end position="47"/>
    </location>
</feature>
<evidence type="ECO:0000313" key="9">
    <source>
        <dbReference type="Proteomes" id="UP000694726"/>
    </source>
</evidence>
<feature type="repeat" description="RPEL" evidence="4">
    <location>
        <begin position="409"/>
        <end position="434"/>
    </location>
</feature>
<evidence type="ECO:0000256" key="7">
    <source>
        <dbReference type="SAM" id="MobiDB-lite"/>
    </source>
</evidence>
<feature type="compositionally biased region" description="Basic and acidic residues" evidence="7">
    <location>
        <begin position="221"/>
        <end position="234"/>
    </location>
</feature>
<evidence type="ECO:0000256" key="5">
    <source>
        <dbReference type="RuleBase" id="RU301113"/>
    </source>
</evidence>
<evidence type="ECO:0000256" key="2">
    <source>
        <dbReference type="ARBA" id="ARBA00022737"/>
    </source>
</evidence>
<dbReference type="Pfam" id="PF02755">
    <property type="entry name" value="RPEL"/>
    <property type="match status" value="2"/>
</dbReference>
<keyword evidence="3 5" id="KW-0009">Actin-binding</keyword>
<dbReference type="Ensembl" id="ENSSSCT00015071245.1">
    <property type="protein sequence ID" value="ENSSSCP00015028558.1"/>
    <property type="gene ID" value="ENSSSCG00015053185.1"/>
</dbReference>
<reference evidence="8" key="1">
    <citation type="submission" date="2025-08" db="UniProtKB">
        <authorList>
            <consortium name="Ensembl"/>
        </authorList>
    </citation>
    <scope>IDENTIFICATION</scope>
</reference>
<comment type="similarity">
    <text evidence="1 5">Belongs to the phosphatase and actin regulator family.</text>
</comment>
<evidence type="ECO:0000256" key="1">
    <source>
        <dbReference type="ARBA" id="ARBA00009795"/>
    </source>
</evidence>
<dbReference type="PANTHER" id="PTHR12751:SF5">
    <property type="entry name" value="PHOSPHATASE AND ACTIN REGULATOR 2"/>
    <property type="match status" value="1"/>
</dbReference>
<feature type="repeat" description="RPEL" evidence="4">
    <location>
        <begin position="71"/>
        <end position="96"/>
    </location>
</feature>
<evidence type="ECO:0000313" key="8">
    <source>
        <dbReference type="Ensembl" id="ENSSSCP00015028558.1"/>
    </source>
</evidence>
<dbReference type="Gene3D" id="6.10.140.1750">
    <property type="match status" value="1"/>
</dbReference>
<dbReference type="SMART" id="SM00707">
    <property type="entry name" value="RPEL"/>
    <property type="match status" value="4"/>
</dbReference>